<comment type="caution">
    <text evidence="2">The sequence shown here is derived from an EMBL/GenBank/DDBJ whole genome shotgun (WGS) entry which is preliminary data.</text>
</comment>
<organism evidence="2 3">
    <name type="scientific">Vagococcus salmoninarum</name>
    <dbReference type="NCBI Taxonomy" id="2739"/>
    <lineage>
        <taxon>Bacteria</taxon>
        <taxon>Bacillati</taxon>
        <taxon>Bacillota</taxon>
        <taxon>Bacilli</taxon>
        <taxon>Lactobacillales</taxon>
        <taxon>Enterococcaceae</taxon>
        <taxon>Vagococcus</taxon>
    </lineage>
</organism>
<dbReference type="EMBL" id="NGJU01000012">
    <property type="protein sequence ID" value="RST94940.1"/>
    <property type="molecule type" value="Genomic_DNA"/>
</dbReference>
<keyword evidence="1" id="KW-0472">Membrane</keyword>
<dbReference type="GeneID" id="98568448"/>
<name>A0A429ZMK2_9ENTE</name>
<reference evidence="2 3" key="1">
    <citation type="submission" date="2017-05" db="EMBL/GenBank/DDBJ databases">
        <title>Vagococcus spp. assemblies.</title>
        <authorList>
            <person name="Gulvik C.A."/>
        </authorList>
    </citation>
    <scope>NUCLEOTIDE SEQUENCE [LARGE SCALE GENOMIC DNA]</scope>
    <source>
        <strain evidence="2 3">NCFB 2777</strain>
    </source>
</reference>
<evidence type="ECO:0000313" key="2">
    <source>
        <dbReference type="EMBL" id="RST94940.1"/>
    </source>
</evidence>
<dbReference type="AlphaFoldDB" id="A0A429ZMK2"/>
<evidence type="ECO:0000313" key="3">
    <source>
        <dbReference type="Proteomes" id="UP000287239"/>
    </source>
</evidence>
<proteinExistence type="predicted"/>
<dbReference type="RefSeq" id="WP_126780175.1">
    <property type="nucleotide sequence ID" value="NZ_NGJU01000012.1"/>
</dbReference>
<evidence type="ECO:0000256" key="1">
    <source>
        <dbReference type="SAM" id="Phobius"/>
    </source>
</evidence>
<keyword evidence="3" id="KW-1185">Reference proteome</keyword>
<gene>
    <name evidence="2" type="ORF">CBF35_08700</name>
</gene>
<feature type="transmembrane region" description="Helical" evidence="1">
    <location>
        <begin position="37"/>
        <end position="58"/>
    </location>
</feature>
<dbReference type="Proteomes" id="UP000287239">
    <property type="component" value="Unassembled WGS sequence"/>
</dbReference>
<sequence length="377" mass="44180">MKNSLGKLQVFLGIIGICLTVYLLYLNSFLEWTPSNIRHFGIVTVTFFSIVVVAGLAFTWHRVAIKKTVASEFKWHLKQLAGQRRRTRKERASFFREGQIFISTLQKYILPVNYELELEALLEAQNELTEQKNYYYSESAKRLKRNRKEEERPKLDITIIEEDLRLTELALTELNNKVLLIADEGRFGKDNKLEFRQLIQQKQQVYEENHQRCTQYFRELELILRLLNRSLDQGKITMEDYDTALATLRNEFSHEELLLVLIYSVFIPEGCGLGVELVGTKFFGNELEIISQSYLSVPELLSEFIVKEFSSNGRRRGILKQQLIGRNQLAHQVKVDTEFSKTKRAKIYQILAENVEGFVNLDKLSYFSLVDYFDLYR</sequence>
<keyword evidence="1" id="KW-1133">Transmembrane helix</keyword>
<feature type="transmembrane region" description="Helical" evidence="1">
    <location>
        <begin position="7"/>
        <end position="25"/>
    </location>
</feature>
<protein>
    <submittedName>
        <fullName evidence="2">Uncharacterized protein</fullName>
    </submittedName>
</protein>
<accession>A0A429ZMK2</accession>
<keyword evidence="1" id="KW-0812">Transmembrane</keyword>